<dbReference type="EMBL" id="PVTE01000001">
    <property type="protein sequence ID" value="PRY47154.1"/>
    <property type="molecule type" value="Genomic_DNA"/>
</dbReference>
<protein>
    <submittedName>
        <fullName evidence="1">CheY-like chemotaxis protein</fullName>
    </submittedName>
</protein>
<gene>
    <name evidence="1" type="ORF">CLV58_101220</name>
</gene>
<proteinExistence type="predicted"/>
<dbReference type="Gene3D" id="3.40.50.2300">
    <property type="match status" value="1"/>
</dbReference>
<dbReference type="SUPFAM" id="SSF52172">
    <property type="entry name" value="CheY-like"/>
    <property type="match status" value="1"/>
</dbReference>
<accession>A0A2T0TN52</accession>
<keyword evidence="2" id="KW-1185">Reference proteome</keyword>
<dbReference type="InterPro" id="IPR011006">
    <property type="entry name" value="CheY-like_superfamily"/>
</dbReference>
<evidence type="ECO:0000313" key="1">
    <source>
        <dbReference type="EMBL" id="PRY47154.1"/>
    </source>
</evidence>
<dbReference type="Proteomes" id="UP000238375">
    <property type="component" value="Unassembled WGS sequence"/>
</dbReference>
<organism evidence="1 2">
    <name type="scientific">Spirosoma oryzae</name>
    <dbReference type="NCBI Taxonomy" id="1469603"/>
    <lineage>
        <taxon>Bacteria</taxon>
        <taxon>Pseudomonadati</taxon>
        <taxon>Bacteroidota</taxon>
        <taxon>Cytophagia</taxon>
        <taxon>Cytophagales</taxon>
        <taxon>Cytophagaceae</taxon>
        <taxon>Spirosoma</taxon>
    </lineage>
</organism>
<evidence type="ECO:0000313" key="2">
    <source>
        <dbReference type="Proteomes" id="UP000238375"/>
    </source>
</evidence>
<sequence length="143" mass="15888">MPNVPTVLLIEADTTLARSVVQLAQPVFGKIVWDTVSSIAEAITHVEKNETYQLVLVDSATFDTPIAPDAIDALIDHPSLTFTPILLLDTLLDAFRAKRAYNKGFSACHSKPVTMEGWNALLSQLYRYWFTINLTPATRLRSV</sequence>
<dbReference type="AlphaFoldDB" id="A0A2T0TN52"/>
<reference evidence="1 2" key="1">
    <citation type="submission" date="2018-03" db="EMBL/GenBank/DDBJ databases">
        <title>Genomic Encyclopedia of Archaeal and Bacterial Type Strains, Phase II (KMG-II): from individual species to whole genera.</title>
        <authorList>
            <person name="Goeker M."/>
        </authorList>
    </citation>
    <scope>NUCLEOTIDE SEQUENCE [LARGE SCALE GENOMIC DNA]</scope>
    <source>
        <strain evidence="1 2">DSM 28354</strain>
    </source>
</reference>
<name>A0A2T0TN52_9BACT</name>
<dbReference type="RefSeq" id="WP_106135906.1">
    <property type="nucleotide sequence ID" value="NZ_PVTE01000001.1"/>
</dbReference>
<comment type="caution">
    <text evidence="1">The sequence shown here is derived from an EMBL/GenBank/DDBJ whole genome shotgun (WGS) entry which is preliminary data.</text>
</comment>